<comment type="caution">
    <text evidence="1">The sequence shown here is derived from an EMBL/GenBank/DDBJ whole genome shotgun (WGS) entry which is preliminary data.</text>
</comment>
<dbReference type="OrthoDB" id="6888544at2"/>
<evidence type="ECO:0000313" key="1">
    <source>
        <dbReference type="EMBL" id="KHT51358.1"/>
    </source>
</evidence>
<dbReference type="RefSeq" id="WP_039221036.1">
    <property type="nucleotide sequence ID" value="NZ_JWLW01000019.1"/>
</dbReference>
<accession>A0A0B3Y567</accession>
<dbReference type="EMBL" id="JWLW01000019">
    <property type="protein sequence ID" value="KHT51358.1"/>
    <property type="molecule type" value="Genomic_DNA"/>
</dbReference>
<organism evidence="1 2">
    <name type="scientific">Alteromonas marina</name>
    <dbReference type="NCBI Taxonomy" id="203795"/>
    <lineage>
        <taxon>Bacteria</taxon>
        <taxon>Pseudomonadati</taxon>
        <taxon>Pseudomonadota</taxon>
        <taxon>Gammaproteobacteria</taxon>
        <taxon>Alteromonadales</taxon>
        <taxon>Alteromonadaceae</taxon>
        <taxon>Alteromonas/Salinimonas group</taxon>
        <taxon>Alteromonas</taxon>
    </lineage>
</organism>
<proteinExistence type="predicted"/>
<evidence type="ECO:0000313" key="2">
    <source>
        <dbReference type="Proteomes" id="UP000031197"/>
    </source>
</evidence>
<dbReference type="Proteomes" id="UP000031197">
    <property type="component" value="Unassembled WGS sequence"/>
</dbReference>
<name>A0A0B3Y567_9ALTE</name>
<gene>
    <name evidence="1" type="ORF">RJ41_12050</name>
</gene>
<sequence>MQNKNEKHIFIDACKTQLVNLYNASKQGKKVEAEKYRVQGFMHAGELMGLISKEEGKALIADLHIEVFGETIDERAQRKRKLDALKESDLDAYFAIPAIERR</sequence>
<dbReference type="AlphaFoldDB" id="A0A0B3Y567"/>
<protein>
    <submittedName>
        <fullName evidence="1">Uncharacterized protein</fullName>
    </submittedName>
</protein>
<keyword evidence="2" id="KW-1185">Reference proteome</keyword>
<reference evidence="1 2" key="1">
    <citation type="submission" date="2014-12" db="EMBL/GenBank/DDBJ databases">
        <title>Genome sequencing of Alteromonas marina AD001.</title>
        <authorList>
            <person name="Adrian T.G.S."/>
            <person name="Chan K.G."/>
        </authorList>
    </citation>
    <scope>NUCLEOTIDE SEQUENCE [LARGE SCALE GENOMIC DNA]</scope>
    <source>
        <strain evidence="1 2">AD001</strain>
    </source>
</reference>